<dbReference type="PANTHER" id="PTHR10353">
    <property type="entry name" value="GLYCOSYL HYDROLASE"/>
    <property type="match status" value="1"/>
</dbReference>
<comment type="caution">
    <text evidence="3">The sequence shown here is derived from an EMBL/GenBank/DDBJ whole genome shotgun (WGS) entry which is preliminary data.</text>
</comment>
<dbReference type="InterPro" id="IPR001360">
    <property type="entry name" value="Glyco_hydro_1"/>
</dbReference>
<evidence type="ECO:0000313" key="3">
    <source>
        <dbReference type="EMBL" id="TKC53569.1"/>
    </source>
</evidence>
<dbReference type="GO" id="GO:0008422">
    <property type="term" value="F:beta-glucosidase activity"/>
    <property type="evidence" value="ECO:0007669"/>
    <property type="project" value="TreeGrafter"/>
</dbReference>
<evidence type="ECO:0000313" key="4">
    <source>
        <dbReference type="Proteomes" id="UP000308365"/>
    </source>
</evidence>
<feature type="chain" id="PRO_5020187585" evidence="2">
    <location>
        <begin position="20"/>
        <end position="570"/>
    </location>
</feature>
<dbReference type="Pfam" id="PF00232">
    <property type="entry name" value="Glyco_hydro_1"/>
    <property type="match status" value="2"/>
</dbReference>
<organism evidence="3 4">
    <name type="scientific">Monodon monoceros</name>
    <name type="common">Narwhal</name>
    <name type="synonym">Ceratodon monodon</name>
    <dbReference type="NCBI Taxonomy" id="40151"/>
    <lineage>
        <taxon>Eukaryota</taxon>
        <taxon>Metazoa</taxon>
        <taxon>Chordata</taxon>
        <taxon>Craniata</taxon>
        <taxon>Vertebrata</taxon>
        <taxon>Euteleostomi</taxon>
        <taxon>Mammalia</taxon>
        <taxon>Eutheria</taxon>
        <taxon>Laurasiatheria</taxon>
        <taxon>Artiodactyla</taxon>
        <taxon>Whippomorpha</taxon>
        <taxon>Cetacea</taxon>
        <taxon>Odontoceti</taxon>
        <taxon>Monodontidae</taxon>
        <taxon>Monodon</taxon>
    </lineage>
</organism>
<name>A0A4U1FT83_MONMO</name>
<comment type="similarity">
    <text evidence="1">Belongs to the glycosyl hydrolase 1 family.</text>
</comment>
<proteinExistence type="inferred from homology"/>
<dbReference type="Gene3D" id="3.20.20.80">
    <property type="entry name" value="Glycosidases"/>
    <property type="match status" value="2"/>
</dbReference>
<dbReference type="EMBL" id="RWIC01000004">
    <property type="protein sequence ID" value="TKC53569.1"/>
    <property type="molecule type" value="Genomic_DNA"/>
</dbReference>
<dbReference type="PROSITE" id="PS00653">
    <property type="entry name" value="GLYCOSYL_HYDROL_F1_2"/>
    <property type="match status" value="1"/>
</dbReference>
<dbReference type="AlphaFoldDB" id="A0A4U1FT83"/>
<keyword evidence="2" id="KW-0732">Signal</keyword>
<gene>
    <name evidence="3" type="ORF">EI555_015519</name>
</gene>
<accession>A0A4U1FT83</accession>
<protein>
    <submittedName>
        <fullName evidence="3">Uncharacterized protein</fullName>
    </submittedName>
</protein>
<feature type="signal peptide" evidence="2">
    <location>
        <begin position="1"/>
        <end position="19"/>
    </location>
</feature>
<sequence>MELVWHLVLIVLLSFSCWGLDWESDRNFISAAGPLTSDLLRNLRGPLGNQDSPFVTGDKEIYVCRQPLPSFLPEYFSSVRAIMITHYKVFLPWAQLLPEGTSKNPDKETVQCYRQLLEALKSAQLQPLVVLHHQTLPASTVQRTEAFADLFADYASFIFHSFGDLVEIWFTFSDLEEVIMELPHQESRSSRLQILTDAHRKAYEVFHEKYASQGQKLSVVLRAQVVSELLLEPSTSALAKDAVDFLSLDLSYGCQSEAGFQQKLNQLQTIEPKVEVFIFNLKLQDCLSTKKNPADLFFSLLTAISEEQVLTIGFDLSTFLSCSSSSKKSWSCSLTDNLTLQTLLQLDPETAVDSSLPHSTYQRVWEMFANQSRAERDAFLQDVFPEGFLWGVSTGAFNVEGGWAEDGRGASIWDRVGHQNTGKGQATPEVASDSYHKVDTDVALLRGLRAQVYKFSISWSRIFPTGQGQSPNLRGVAYYNMLIDRLLDSHIEPMATLSHWDLPQALQDRGGWQNESMVDTFLDYAAFCFSTFGDRVKLWVTFHEPWVMSYAGYGTGQHAPGISNPGVASF</sequence>
<dbReference type="InterPro" id="IPR017853">
    <property type="entry name" value="GH"/>
</dbReference>
<dbReference type="PANTHER" id="PTHR10353:SF68">
    <property type="entry name" value="BETA-KLOTHO"/>
    <property type="match status" value="1"/>
</dbReference>
<feature type="non-terminal residue" evidence="3">
    <location>
        <position position="570"/>
    </location>
</feature>
<dbReference type="GO" id="GO:0005975">
    <property type="term" value="P:carbohydrate metabolic process"/>
    <property type="evidence" value="ECO:0007669"/>
    <property type="project" value="InterPro"/>
</dbReference>
<reference evidence="4" key="1">
    <citation type="journal article" date="2019" name="IScience">
        <title>Narwhal Genome Reveals Long-Term Low Genetic Diversity despite Current Large Abundance Size.</title>
        <authorList>
            <person name="Westbury M.V."/>
            <person name="Petersen B."/>
            <person name="Garde E."/>
            <person name="Heide-Jorgensen M.P."/>
            <person name="Lorenzen E.D."/>
        </authorList>
    </citation>
    <scope>NUCLEOTIDE SEQUENCE [LARGE SCALE GENOMIC DNA]</scope>
</reference>
<evidence type="ECO:0000256" key="1">
    <source>
        <dbReference type="RuleBase" id="RU003690"/>
    </source>
</evidence>
<evidence type="ECO:0000256" key="2">
    <source>
        <dbReference type="SAM" id="SignalP"/>
    </source>
</evidence>
<dbReference type="Proteomes" id="UP000308365">
    <property type="component" value="Unassembled WGS sequence"/>
</dbReference>
<dbReference type="InterPro" id="IPR033132">
    <property type="entry name" value="GH_1_N_CS"/>
</dbReference>
<dbReference type="SUPFAM" id="SSF51445">
    <property type="entry name" value="(Trans)glycosidases"/>
    <property type="match status" value="2"/>
</dbReference>
<dbReference type="FunFam" id="3.20.20.80:FF:000117">
    <property type="entry name" value="Lactase"/>
    <property type="match status" value="1"/>
</dbReference>